<feature type="region of interest" description="Disordered" evidence="1">
    <location>
        <begin position="1"/>
        <end position="22"/>
    </location>
</feature>
<reference evidence="2 3" key="1">
    <citation type="submission" date="2019-05" db="EMBL/GenBank/DDBJ databases">
        <title>Another draft genome of Portunus trituberculatus and its Hox gene families provides insights of decapod evolution.</title>
        <authorList>
            <person name="Jeong J.-H."/>
            <person name="Song I."/>
            <person name="Kim S."/>
            <person name="Choi T."/>
            <person name="Kim D."/>
            <person name="Ryu S."/>
            <person name="Kim W."/>
        </authorList>
    </citation>
    <scope>NUCLEOTIDE SEQUENCE [LARGE SCALE GENOMIC DNA]</scope>
    <source>
        <tissue evidence="2">Muscle</tissue>
    </source>
</reference>
<name>A0A5B7HJV3_PORTR</name>
<dbReference type="AlphaFoldDB" id="A0A5B7HJV3"/>
<organism evidence="2 3">
    <name type="scientific">Portunus trituberculatus</name>
    <name type="common">Swimming crab</name>
    <name type="synonym">Neptunus trituberculatus</name>
    <dbReference type="NCBI Taxonomy" id="210409"/>
    <lineage>
        <taxon>Eukaryota</taxon>
        <taxon>Metazoa</taxon>
        <taxon>Ecdysozoa</taxon>
        <taxon>Arthropoda</taxon>
        <taxon>Crustacea</taxon>
        <taxon>Multicrustacea</taxon>
        <taxon>Malacostraca</taxon>
        <taxon>Eumalacostraca</taxon>
        <taxon>Eucarida</taxon>
        <taxon>Decapoda</taxon>
        <taxon>Pleocyemata</taxon>
        <taxon>Brachyura</taxon>
        <taxon>Eubrachyura</taxon>
        <taxon>Portunoidea</taxon>
        <taxon>Portunidae</taxon>
        <taxon>Portuninae</taxon>
        <taxon>Portunus</taxon>
    </lineage>
</organism>
<proteinExistence type="predicted"/>
<gene>
    <name evidence="2" type="ORF">E2C01_064468</name>
</gene>
<protein>
    <submittedName>
        <fullName evidence="2">Uncharacterized protein</fullName>
    </submittedName>
</protein>
<comment type="caution">
    <text evidence="2">The sequence shown here is derived from an EMBL/GenBank/DDBJ whole genome shotgun (WGS) entry which is preliminary data.</text>
</comment>
<sequence>MATPNPASESPSGEGSRNVPRSNCPLGSHQKCLGTSLNFFYINFCNIRRHRSNFQSVDHLSSTEPHLLFLTETQLCEATDSSPFFVPSYFLYSHFRSKAGCCVYVRNDFFFIYTMWVFLREFMA</sequence>
<evidence type="ECO:0000313" key="2">
    <source>
        <dbReference type="EMBL" id="MPC70226.1"/>
    </source>
</evidence>
<dbReference type="Proteomes" id="UP000324222">
    <property type="component" value="Unassembled WGS sequence"/>
</dbReference>
<keyword evidence="3" id="KW-1185">Reference proteome</keyword>
<accession>A0A5B7HJV3</accession>
<evidence type="ECO:0000313" key="3">
    <source>
        <dbReference type="Proteomes" id="UP000324222"/>
    </source>
</evidence>
<feature type="compositionally biased region" description="Polar residues" evidence="1">
    <location>
        <begin position="1"/>
        <end position="21"/>
    </location>
</feature>
<evidence type="ECO:0000256" key="1">
    <source>
        <dbReference type="SAM" id="MobiDB-lite"/>
    </source>
</evidence>
<dbReference type="EMBL" id="VSRR010030785">
    <property type="protein sequence ID" value="MPC70226.1"/>
    <property type="molecule type" value="Genomic_DNA"/>
</dbReference>